<keyword evidence="1" id="KW-1133">Transmembrane helix</keyword>
<name>A0A437K8S5_9BACI</name>
<keyword evidence="1" id="KW-0472">Membrane</keyword>
<keyword evidence="1" id="KW-0812">Transmembrane</keyword>
<sequence>MKKQFVIGIMLIVLSTPLGYMSLNLLYANQNLSEGEFKPMLNGFIYSYMISGILIFILGILNKRKYE</sequence>
<evidence type="ECO:0000313" key="3">
    <source>
        <dbReference type="Proteomes" id="UP000288024"/>
    </source>
</evidence>
<dbReference type="RefSeq" id="WP_127739199.1">
    <property type="nucleotide sequence ID" value="NZ_CP196003.1"/>
</dbReference>
<keyword evidence="2" id="KW-0808">Transferase</keyword>
<dbReference type="AlphaFoldDB" id="A0A437K8S5"/>
<gene>
    <name evidence="2" type="ORF">EM808_15890</name>
</gene>
<keyword evidence="3" id="KW-1185">Reference proteome</keyword>
<dbReference type="Proteomes" id="UP000288024">
    <property type="component" value="Unassembled WGS sequence"/>
</dbReference>
<evidence type="ECO:0000313" key="2">
    <source>
        <dbReference type="EMBL" id="RVT60728.1"/>
    </source>
</evidence>
<accession>A0A437K8S5</accession>
<dbReference type="EMBL" id="RZTZ01000006">
    <property type="protein sequence ID" value="RVT60728.1"/>
    <property type="molecule type" value="Genomic_DNA"/>
</dbReference>
<evidence type="ECO:0000256" key="1">
    <source>
        <dbReference type="SAM" id="Phobius"/>
    </source>
</evidence>
<proteinExistence type="predicted"/>
<organism evidence="2 3">
    <name type="scientific">Niallia taxi</name>
    <dbReference type="NCBI Taxonomy" id="2499688"/>
    <lineage>
        <taxon>Bacteria</taxon>
        <taxon>Bacillati</taxon>
        <taxon>Bacillota</taxon>
        <taxon>Bacilli</taxon>
        <taxon>Bacillales</taxon>
        <taxon>Bacillaceae</taxon>
        <taxon>Niallia</taxon>
    </lineage>
</organism>
<reference evidence="2 3" key="1">
    <citation type="submission" date="2019-01" db="EMBL/GenBank/DDBJ databases">
        <title>Bacillus sp. M5HDSG1-1, whole genome shotgun sequence.</title>
        <authorList>
            <person name="Tuo L."/>
        </authorList>
    </citation>
    <scope>NUCLEOTIDE SEQUENCE [LARGE SCALE GENOMIC DNA]</scope>
    <source>
        <strain evidence="2 3">M5HDSG1-1</strain>
    </source>
</reference>
<feature type="transmembrane region" description="Helical" evidence="1">
    <location>
        <begin position="5"/>
        <end position="23"/>
    </location>
</feature>
<protein>
    <submittedName>
        <fullName evidence="2">Glycosyl transferase</fullName>
    </submittedName>
</protein>
<dbReference type="GO" id="GO:0016740">
    <property type="term" value="F:transferase activity"/>
    <property type="evidence" value="ECO:0007669"/>
    <property type="project" value="UniProtKB-KW"/>
</dbReference>
<comment type="caution">
    <text evidence="2">The sequence shown here is derived from an EMBL/GenBank/DDBJ whole genome shotgun (WGS) entry which is preliminary data.</text>
</comment>
<feature type="transmembrane region" description="Helical" evidence="1">
    <location>
        <begin position="43"/>
        <end position="61"/>
    </location>
</feature>